<comment type="caution">
    <text evidence="2">The sequence shown here is derived from an EMBL/GenBank/DDBJ whole genome shotgun (WGS) entry which is preliminary data.</text>
</comment>
<protein>
    <submittedName>
        <fullName evidence="2">DUF2798 domain-containing protein</fullName>
    </submittedName>
</protein>
<reference evidence="2 3" key="1">
    <citation type="submission" date="2020-03" db="EMBL/GenBank/DDBJ databases">
        <title>Alteromonas ponticola sp. nov., isolated from seawater.</title>
        <authorList>
            <person name="Yoon J.-H."/>
            <person name="Kim Y.-O."/>
        </authorList>
    </citation>
    <scope>NUCLEOTIDE SEQUENCE [LARGE SCALE GENOMIC DNA]</scope>
    <source>
        <strain evidence="2 3">MYP5</strain>
    </source>
</reference>
<proteinExistence type="predicted"/>
<dbReference type="InterPro" id="IPR021529">
    <property type="entry name" value="DUF2798"/>
</dbReference>
<evidence type="ECO:0000313" key="2">
    <source>
        <dbReference type="EMBL" id="NMH60617.1"/>
    </source>
</evidence>
<dbReference type="EMBL" id="JAATNW010000006">
    <property type="protein sequence ID" value="NMH60617.1"/>
    <property type="molecule type" value="Genomic_DNA"/>
</dbReference>
<name>A0ABX1R2C9_9ALTE</name>
<keyword evidence="1" id="KW-1133">Transmembrane helix</keyword>
<feature type="transmembrane region" description="Helical" evidence="1">
    <location>
        <begin position="25"/>
        <end position="46"/>
    </location>
</feature>
<evidence type="ECO:0000256" key="1">
    <source>
        <dbReference type="SAM" id="Phobius"/>
    </source>
</evidence>
<accession>A0ABX1R2C9</accession>
<dbReference type="Pfam" id="PF11391">
    <property type="entry name" value="DUF2798"/>
    <property type="match status" value="1"/>
</dbReference>
<keyword evidence="1" id="KW-0472">Membrane</keyword>
<organism evidence="2 3">
    <name type="scientific">Alteromonas ponticola</name>
    <dbReference type="NCBI Taxonomy" id="2720613"/>
    <lineage>
        <taxon>Bacteria</taxon>
        <taxon>Pseudomonadati</taxon>
        <taxon>Pseudomonadota</taxon>
        <taxon>Gammaproteobacteria</taxon>
        <taxon>Alteromonadales</taxon>
        <taxon>Alteromonadaceae</taxon>
        <taxon>Alteromonas/Salinimonas group</taxon>
        <taxon>Alteromonas</taxon>
    </lineage>
</organism>
<evidence type="ECO:0000313" key="3">
    <source>
        <dbReference type="Proteomes" id="UP000709336"/>
    </source>
</evidence>
<dbReference type="Proteomes" id="UP000709336">
    <property type="component" value="Unassembled WGS sequence"/>
</dbReference>
<keyword evidence="1" id="KW-0812">Transmembrane</keyword>
<keyword evidence="3" id="KW-1185">Reference proteome</keyword>
<sequence length="66" mass="7268">MSLLLSTLMSGWVTFINIGWVDGLGVAWLKAFLLAWPAAFVISLFMGKPVGKISVKLSQLIRRCKS</sequence>
<gene>
    <name evidence="2" type="ORF">HCJ96_11335</name>
</gene>